<feature type="region of interest" description="Disordered" evidence="13">
    <location>
        <begin position="925"/>
        <end position="957"/>
    </location>
</feature>
<keyword evidence="5 12" id="KW-0694">RNA-binding</keyword>
<dbReference type="OrthoDB" id="360390at2759"/>
<evidence type="ECO:0000256" key="6">
    <source>
        <dbReference type="ARBA" id="ARBA00023128"/>
    </source>
</evidence>
<evidence type="ECO:0000256" key="11">
    <source>
        <dbReference type="HAMAP-Rule" id="MF_03057"/>
    </source>
</evidence>
<dbReference type="GO" id="GO:0003723">
    <property type="term" value="F:RNA binding"/>
    <property type="evidence" value="ECO:0007669"/>
    <property type="project" value="UniProtKB-UniRule"/>
</dbReference>
<dbReference type="FunFam" id="3.30.70.330:FF:000365">
    <property type="entry name" value="U4/U6 snRNA-associated-splicing factor PRP24"/>
    <property type="match status" value="1"/>
</dbReference>
<comment type="function">
    <text evidence="10">Functions as a recycling factor of the spliceosome, a machinery that forms on each precursor-messenger RNA (pre-mRNA) and catalyzes the removal of introns. Chaperones the re-annealing of U4 and U6 snRNAs (small nuclear RNAs) released from previous rounds of splicing, an initial step in reforming the U4/U6-U5 tri-snRNP (small nuclear ribonucleoprotein) that can reassemble into another spliceosome complex; this step involves binding U6 and facilitating the unwinding of the U6 internal stem loop, followed by base-pairing of U6 to U4.</text>
</comment>
<evidence type="ECO:0000256" key="4">
    <source>
        <dbReference type="ARBA" id="ARBA00022737"/>
    </source>
</evidence>
<dbReference type="InterPro" id="IPR003107">
    <property type="entry name" value="HAT"/>
</dbReference>
<dbReference type="PROSITE" id="PS50102">
    <property type="entry name" value="RRM"/>
    <property type="match status" value="4"/>
</dbReference>
<feature type="region of interest" description="Disordered" evidence="13">
    <location>
        <begin position="1405"/>
        <end position="1444"/>
    </location>
</feature>
<dbReference type="HAMAP" id="MF_03057">
    <property type="entry name" value="SDHAF2"/>
    <property type="match status" value="1"/>
</dbReference>
<dbReference type="PANTHER" id="PTHR12469:SF2">
    <property type="entry name" value="SUCCINATE DEHYDROGENASE ASSEMBLY FACTOR 2, MITOCHONDRIAL"/>
    <property type="match status" value="1"/>
</dbReference>
<evidence type="ECO:0000256" key="10">
    <source>
        <dbReference type="ARBA" id="ARBA00093374"/>
    </source>
</evidence>
<evidence type="ECO:0000256" key="5">
    <source>
        <dbReference type="ARBA" id="ARBA00022884"/>
    </source>
</evidence>
<dbReference type="GO" id="GO:0006397">
    <property type="term" value="P:mRNA processing"/>
    <property type="evidence" value="ECO:0007669"/>
    <property type="project" value="UniProtKB-KW"/>
</dbReference>
<evidence type="ECO:0000259" key="14">
    <source>
        <dbReference type="PROSITE" id="PS50102"/>
    </source>
</evidence>
<sequence>MNIPRTISGGSTTDINMGEPSPKIRSFTARALAPEHVDYLTQLDKALSENPLDYYSHVNFVTTLHQAFQYHMSAIDPGNPQSYELLSVLQEAGASMAKMYPLGETLWTYRLEDEKALAANVEDRMAVLELYKMATQDEPASAQIWVAYGEYLSHLLACSWEQHPPEQWSEEERAIGRELFTPVLLQDVWQKGTENVKYNLQDSSLVWDRYIQFLQEDLERSASNQEKQEKAMRITGIYRERLGQPHATWGETLSKYASFISRIGGNTEEAMEQAIQQNTHIKQQYANREEFEFKLLQATQAGDKDAEYYALTRYLKWEKKTMGVYSFPLVNALFERATLRFPVDSNLWEDHIEFLIWQQDRSVDLLDVLERAARHCPWSGSLWSHRILTLEAEHREFNEIEGIKHTATRTGLLERSDIEELIKVQIAWCGYLRRRAFGVSASEDDADIAEVGIRSALELVREVGMKKYGRDWPGDSKYRLERIHIKFWLQRGNPEEARQIFDSLVKHHKDSYDFWYRYYIWEMVLWANHAMRDKSNEGQQLLTPTRATAVLELGMAQLHTMDQPEPLIEMYVNHCEQHETVLKVRSAQIERRRAERIVAIRKQKEEAAAAASRPEQQQQNHVTDKTGKRKREDVTDADPVSKKTKPLESDEAPEAANDDARHMSEAPSDAGSAAQKRDRENTSIIVQRLPQSATQTKIRQFFSDAGTVRNVTMKPEKDSMTSIVEFESPEEADYALTKQAKGFEGHEITINRGQNTTLYVANYPAHADEPYIRKLFATFGEILNVRFPSLKYNTHRRFCYIQFVNGDDAIAATKLDGTDVEGLKIIAKISNPNAKKKRDGATAEGREVYVWKLNFRIKKREIQEAFAQFGKIDRVNIPTLVNGNNKGFGYVVYERKEDADAAVAGMNGKDFWGMELKVEIAHDRGDTKPKVKSTIENAASPADQEATTGKQDTTAGTKGDRTIALLNVPDTVNDVRVKTLAEPYGYKKITLMPQHGGATIEFETVEQAGKAEIALQGGQFEGRNLRIGRYKDLVAQKGEWKAGNSFLQPTRVNRPTAPRGGARGGLRGRGKPGLGSRPMVPRPTGEAKGGEARSNDDFRAMLLGKEKESGEKTDICNSAIQKMAHARLAIRSSRAILSLSQPVRSFSVYAARCNEFEALNKRANDTADEYRRIQTSRPLNPHMTNTTSSIANEMPSVGKNASPPELITSVDPGFAPKDAVPENTERMTGGTQGSKSKDVSGSNKDLKGTNELGVGEMEGATFKVEPLRRTGEDENTTRARLLYQCRKRGTLESELLMSTFADANLATMTLSQLEQFDLFLDENDWDIYYWATQEPSPTSMETAEGQSGDLATENAKGQEQDQQKRAPAKGEWAQTVGTFKPAYRPVPARWKDSEILTMLRNHVKSRSAGGAQEGGSKVGGKDLGQGTKGTGGLGMMPKIRHFDK</sequence>
<feature type="region of interest" description="Disordered" evidence="13">
    <location>
        <begin position="1"/>
        <end position="20"/>
    </location>
</feature>
<keyword evidence="3" id="KW-0507">mRNA processing</keyword>
<evidence type="ECO:0000256" key="7">
    <source>
        <dbReference type="ARBA" id="ARBA00023186"/>
    </source>
</evidence>
<dbReference type="GO" id="GO:0005688">
    <property type="term" value="C:U6 snRNP"/>
    <property type="evidence" value="ECO:0007669"/>
    <property type="project" value="UniProtKB-ARBA"/>
</dbReference>
<feature type="domain" description="RRM" evidence="14">
    <location>
        <begin position="682"/>
        <end position="755"/>
    </location>
</feature>
<comment type="function">
    <text evidence="11">Plays an essential role in the assembly of succinate dehydrogenase (SDH), an enzyme complex (also referred to as respiratory complex II) that is a component of both the tricarboxylic acid (TCA) cycle and the mitochondrial electron transport chain, and which couples the oxidation of succinate to fumarate with the reduction of ubiquinone (coenzyme Q) to ubiquinol. Required for flavinylation (covalent attachment of FAD) of the flavoprotein subunit of the SDH catalytic dimer.</text>
</comment>
<feature type="domain" description="RRM" evidence="14">
    <location>
        <begin position="961"/>
        <end position="1032"/>
    </location>
</feature>
<feature type="compositionally biased region" description="Basic and acidic residues" evidence="13">
    <location>
        <begin position="622"/>
        <end position="648"/>
    </location>
</feature>
<dbReference type="InterPro" id="IPR005631">
    <property type="entry name" value="SDH"/>
</dbReference>
<dbReference type="Pfam" id="PF16842">
    <property type="entry name" value="RRM_occluded"/>
    <property type="match status" value="1"/>
</dbReference>
<dbReference type="GO" id="GO:0008380">
    <property type="term" value="P:RNA splicing"/>
    <property type="evidence" value="ECO:0007669"/>
    <property type="project" value="UniProtKB-KW"/>
</dbReference>
<dbReference type="Pfam" id="PF00076">
    <property type="entry name" value="RRM_1"/>
    <property type="match status" value="3"/>
</dbReference>
<dbReference type="InterPro" id="IPR034397">
    <property type="entry name" value="Prp24_RRM1"/>
</dbReference>
<evidence type="ECO:0000256" key="8">
    <source>
        <dbReference type="ARBA" id="ARBA00023187"/>
    </source>
</evidence>
<dbReference type="GO" id="GO:0034553">
    <property type="term" value="P:mitochondrial respiratory chain complex II assembly"/>
    <property type="evidence" value="ECO:0007669"/>
    <property type="project" value="TreeGrafter"/>
</dbReference>
<feature type="region of interest" description="Disordered" evidence="13">
    <location>
        <begin position="1336"/>
        <end position="1371"/>
    </location>
</feature>
<feature type="domain" description="RRM" evidence="14">
    <location>
        <begin position="846"/>
        <end position="923"/>
    </location>
</feature>
<dbReference type="Gene3D" id="1.10.150.250">
    <property type="entry name" value="Flavinator of succinate dehydrogenase"/>
    <property type="match status" value="1"/>
</dbReference>
<evidence type="ECO:0000256" key="2">
    <source>
        <dbReference type="ARBA" id="ARBA00004305"/>
    </source>
</evidence>
<feature type="region of interest" description="Disordered" evidence="13">
    <location>
        <begin position="1208"/>
        <end position="1251"/>
    </location>
</feature>
<comment type="subunit">
    <text evidence="11">Interacts with the flavoprotein subunit within the SDH catalytic dimer.</text>
</comment>
<dbReference type="SMART" id="SM00386">
    <property type="entry name" value="HAT"/>
    <property type="match status" value="3"/>
</dbReference>
<dbReference type="InterPro" id="IPR000504">
    <property type="entry name" value="RRM_dom"/>
</dbReference>
<dbReference type="InterPro" id="IPR028882">
    <property type="entry name" value="SDHAF2"/>
</dbReference>
<feature type="region of interest" description="Disordered" evidence="13">
    <location>
        <begin position="605"/>
        <end position="679"/>
    </location>
</feature>
<dbReference type="InterPro" id="IPR011990">
    <property type="entry name" value="TPR-like_helical_dom_sf"/>
</dbReference>
<keyword evidence="7 11" id="KW-0143">Chaperone</keyword>
<dbReference type="SMART" id="SM00360">
    <property type="entry name" value="RRM"/>
    <property type="match status" value="4"/>
</dbReference>
<feature type="compositionally biased region" description="Gly residues" evidence="13">
    <location>
        <begin position="1061"/>
        <end position="1073"/>
    </location>
</feature>
<feature type="compositionally biased region" description="Polar residues" evidence="13">
    <location>
        <begin position="945"/>
        <end position="956"/>
    </location>
</feature>
<dbReference type="CDD" id="cd12296">
    <property type="entry name" value="RRM1_Prp24"/>
    <property type="match status" value="1"/>
</dbReference>
<evidence type="ECO:0000256" key="12">
    <source>
        <dbReference type="PROSITE-ProRule" id="PRU00176"/>
    </source>
</evidence>
<keyword evidence="4" id="KW-0677">Repeat</keyword>
<dbReference type="SUPFAM" id="SSF48452">
    <property type="entry name" value="TPR-like"/>
    <property type="match status" value="1"/>
</dbReference>
<dbReference type="Gene3D" id="1.25.40.10">
    <property type="entry name" value="Tetratricopeptide repeat domain"/>
    <property type="match status" value="2"/>
</dbReference>
<dbReference type="GO" id="GO:0006121">
    <property type="term" value="P:mitochondrial electron transport, succinate to ubiquinone"/>
    <property type="evidence" value="ECO:0007669"/>
    <property type="project" value="UniProtKB-UniRule"/>
</dbReference>
<dbReference type="InterPro" id="IPR012677">
    <property type="entry name" value="Nucleotide-bd_a/b_plait_sf"/>
</dbReference>
<comment type="similarity">
    <text evidence="11">Belongs to the SDHAF2 family.</text>
</comment>
<dbReference type="FunFam" id="1.25.40.10:FF:000632">
    <property type="entry name" value="Pre-mRNA splicing factor (Prp24), putative"/>
    <property type="match status" value="1"/>
</dbReference>
<comment type="subcellular location">
    <subcellularLocation>
        <location evidence="2 11">Mitochondrion matrix</location>
    </subcellularLocation>
    <subcellularLocation>
        <location evidence="1">Nucleus</location>
    </subcellularLocation>
</comment>
<evidence type="ECO:0000256" key="13">
    <source>
        <dbReference type="SAM" id="MobiDB-lite"/>
    </source>
</evidence>
<keyword evidence="8" id="KW-0508">mRNA splicing</keyword>
<dbReference type="SUPFAM" id="SSF54928">
    <property type="entry name" value="RNA-binding domain, RBD"/>
    <property type="match status" value="3"/>
</dbReference>
<dbReference type="GO" id="GO:0006099">
    <property type="term" value="P:tricarboxylic acid cycle"/>
    <property type="evidence" value="ECO:0007669"/>
    <property type="project" value="TreeGrafter"/>
</dbReference>
<feature type="compositionally biased region" description="Polar residues" evidence="13">
    <location>
        <begin position="1336"/>
        <end position="1345"/>
    </location>
</feature>
<dbReference type="Pfam" id="PF03937">
    <property type="entry name" value="Sdh5"/>
    <property type="match status" value="1"/>
</dbReference>
<evidence type="ECO:0000256" key="1">
    <source>
        <dbReference type="ARBA" id="ARBA00004123"/>
    </source>
</evidence>
<evidence type="ECO:0000313" key="16">
    <source>
        <dbReference type="Proteomes" id="UP000756921"/>
    </source>
</evidence>
<reference evidence="15" key="1">
    <citation type="journal article" date="2020" name="Mol. Plant Microbe Interact.">
        <title>Genome Sequence of the Biocontrol Agent Coniothyrium minitans strain Conio (IMI 134523).</title>
        <authorList>
            <person name="Patel D."/>
            <person name="Shittu T.A."/>
            <person name="Baroncelli R."/>
            <person name="Muthumeenakshi S."/>
            <person name="Osborne T.H."/>
            <person name="Janganan T.K."/>
            <person name="Sreenivasaprasad S."/>
        </authorList>
    </citation>
    <scope>NUCLEOTIDE SEQUENCE</scope>
    <source>
        <strain evidence="15">Conio</strain>
    </source>
</reference>
<dbReference type="InterPro" id="IPR031766">
    <property type="entry name" value="RRM_occluded"/>
</dbReference>
<keyword evidence="16" id="KW-1185">Reference proteome</keyword>
<dbReference type="GO" id="GO:0005759">
    <property type="term" value="C:mitochondrial matrix"/>
    <property type="evidence" value="ECO:0007669"/>
    <property type="project" value="UniProtKB-SubCell"/>
</dbReference>
<dbReference type="Proteomes" id="UP000756921">
    <property type="component" value="Unassembled WGS sequence"/>
</dbReference>
<name>A0A9P6KWU1_9PLEO</name>
<evidence type="ECO:0000256" key="3">
    <source>
        <dbReference type="ARBA" id="ARBA00022664"/>
    </source>
</evidence>
<protein>
    <recommendedName>
        <fullName evidence="11">Succinate dehydrogenase assembly factor 2, mitochondrial</fullName>
        <shortName evidence="11">SDH assembly factor 2</shortName>
        <shortName evidence="11">SDHAF2</shortName>
    </recommendedName>
</protein>
<dbReference type="CDD" id="cd12299">
    <property type="entry name" value="RRM4_Prp24"/>
    <property type="match status" value="1"/>
</dbReference>
<feature type="region of interest" description="Disordered" evidence="13">
    <location>
        <begin position="1048"/>
        <end position="1095"/>
    </location>
</feature>
<dbReference type="Gene3D" id="3.30.70.330">
    <property type="match status" value="4"/>
</dbReference>
<dbReference type="InterPro" id="IPR036714">
    <property type="entry name" value="SDH_sf"/>
</dbReference>
<dbReference type="PANTHER" id="PTHR12469">
    <property type="entry name" value="PROTEIN EMI5 HOMOLOG, MITOCHONDRIAL"/>
    <property type="match status" value="1"/>
</dbReference>
<accession>A0A9P6KWU1</accession>
<keyword evidence="9" id="KW-0539">Nucleus</keyword>
<dbReference type="SUPFAM" id="SSF109910">
    <property type="entry name" value="YgfY-like"/>
    <property type="match status" value="1"/>
</dbReference>
<dbReference type="CDD" id="cd00590">
    <property type="entry name" value="RRM_SF"/>
    <property type="match status" value="1"/>
</dbReference>
<dbReference type="FunFam" id="1.10.150.250:FF:000002">
    <property type="entry name" value="Succinate dehydrogenase assembly factor 2, mitochondrial"/>
    <property type="match status" value="1"/>
</dbReference>
<evidence type="ECO:0000256" key="9">
    <source>
        <dbReference type="ARBA" id="ARBA00023242"/>
    </source>
</evidence>
<gene>
    <name evidence="15" type="ORF">PMIN01_01371</name>
</gene>
<organism evidence="15 16">
    <name type="scientific">Paraphaeosphaeria minitans</name>
    <dbReference type="NCBI Taxonomy" id="565426"/>
    <lineage>
        <taxon>Eukaryota</taxon>
        <taxon>Fungi</taxon>
        <taxon>Dikarya</taxon>
        <taxon>Ascomycota</taxon>
        <taxon>Pezizomycotina</taxon>
        <taxon>Dothideomycetes</taxon>
        <taxon>Pleosporomycetidae</taxon>
        <taxon>Pleosporales</taxon>
        <taxon>Massarineae</taxon>
        <taxon>Didymosphaeriaceae</taxon>
        <taxon>Paraphaeosphaeria</taxon>
    </lineage>
</organism>
<keyword evidence="6 11" id="KW-0496">Mitochondrion</keyword>
<feature type="domain" description="RRM" evidence="14">
    <location>
        <begin position="756"/>
        <end position="832"/>
    </location>
</feature>
<proteinExistence type="inferred from homology"/>
<dbReference type="InterPro" id="IPR035979">
    <property type="entry name" value="RBD_domain_sf"/>
</dbReference>
<evidence type="ECO:0000313" key="15">
    <source>
        <dbReference type="EMBL" id="KAF9741832.1"/>
    </source>
</evidence>
<feature type="compositionally biased region" description="Gly residues" evidence="13">
    <location>
        <begin position="1411"/>
        <end position="1434"/>
    </location>
</feature>
<comment type="caution">
    <text evidence="15">The sequence shown here is derived from an EMBL/GenBank/DDBJ whole genome shotgun (WGS) entry which is preliminary data.</text>
</comment>
<dbReference type="EMBL" id="WJXW01000001">
    <property type="protein sequence ID" value="KAF9741832.1"/>
    <property type="molecule type" value="Genomic_DNA"/>
</dbReference>